<proteinExistence type="inferred from homology"/>
<evidence type="ECO:0000256" key="4">
    <source>
        <dbReference type="PIRNR" id="PIRNR002756"/>
    </source>
</evidence>
<dbReference type="GO" id="GO:0006817">
    <property type="term" value="P:phosphate ion transport"/>
    <property type="evidence" value="ECO:0007669"/>
    <property type="project" value="UniProtKB-KW"/>
</dbReference>
<organism evidence="7 8">
    <name type="scientific">Candidatus Nephthysia bennettiae</name>
    <dbReference type="NCBI Taxonomy" id="3127016"/>
    <lineage>
        <taxon>Bacteria</taxon>
        <taxon>Bacillati</taxon>
        <taxon>Candidatus Dormiibacterota</taxon>
        <taxon>Candidatus Dormibacteria</taxon>
        <taxon>Candidatus Dormibacterales</taxon>
        <taxon>Candidatus Dormibacteraceae</taxon>
        <taxon>Candidatus Nephthysia</taxon>
    </lineage>
</organism>
<feature type="signal peptide" evidence="5">
    <location>
        <begin position="1"/>
        <end position="20"/>
    </location>
</feature>
<dbReference type="EMBL" id="JAEKNR010000198">
    <property type="protein sequence ID" value="MBJ7600291.1"/>
    <property type="molecule type" value="Genomic_DNA"/>
</dbReference>
<dbReference type="CDD" id="cd13565">
    <property type="entry name" value="PBP2_PstS"/>
    <property type="match status" value="1"/>
</dbReference>
<sequence>MRLNSTRWPLAMLAAAIVAAACGGASSTSGTPASSVDVGSGTLTGAGATFPEPFYTKAFYSYSQKYPNVSVNYQAVGSGAGIQQFTNGTVDFGASDVPMTATEIQTAGGADKVVQAPTTLGVVAVSYNLSGVQKLQLDGPTLANIFLGTVKRWDDPSIKALNSSASLPARDITVVHRSDGSGTSYHFTDYLSKVSDTWKTKVGVGKAVQWPAGIGGKGNEGVATAIKQTDGALGYVELAYVIQTGMQQAALKNKAGKFVQASVAGATAAAAENKNVSPTNFSITDSPGDTSYPIAGFSWVILKKTYTDVPKGKAVAFLFKWLVTDGQQYGKDLQYAPLPKPVQDLAITSLKTVTAGSNPALT</sequence>
<comment type="caution">
    <text evidence="7">The sequence shown here is derived from an EMBL/GenBank/DDBJ whole genome shotgun (WGS) entry which is preliminary data.</text>
</comment>
<feature type="domain" description="PBP" evidence="6">
    <location>
        <begin position="39"/>
        <end position="318"/>
    </location>
</feature>
<evidence type="ECO:0000313" key="8">
    <source>
        <dbReference type="Proteomes" id="UP000612893"/>
    </source>
</evidence>
<dbReference type="Pfam" id="PF12849">
    <property type="entry name" value="PBP_like_2"/>
    <property type="match status" value="1"/>
</dbReference>
<feature type="chain" id="PRO_5044759667" description="Phosphate-binding protein" evidence="5">
    <location>
        <begin position="21"/>
        <end position="362"/>
    </location>
</feature>
<dbReference type="PANTHER" id="PTHR42996">
    <property type="entry name" value="PHOSPHATE-BINDING PROTEIN PSTS"/>
    <property type="match status" value="1"/>
</dbReference>
<gene>
    <name evidence="7" type="primary">pstS</name>
    <name evidence="7" type="ORF">JF922_19730</name>
</gene>
<evidence type="ECO:0000256" key="2">
    <source>
        <dbReference type="ARBA" id="ARBA00022448"/>
    </source>
</evidence>
<keyword evidence="2 4" id="KW-0813">Transport</keyword>
<evidence type="ECO:0000259" key="6">
    <source>
        <dbReference type="Pfam" id="PF12849"/>
    </source>
</evidence>
<dbReference type="AlphaFoldDB" id="A0A934N9B0"/>
<keyword evidence="5" id="KW-0732">Signal</keyword>
<evidence type="ECO:0000256" key="5">
    <source>
        <dbReference type="SAM" id="SignalP"/>
    </source>
</evidence>
<dbReference type="InterPro" id="IPR050962">
    <property type="entry name" value="Phosphate-bind_PstS"/>
</dbReference>
<name>A0A934N9B0_9BACT</name>
<evidence type="ECO:0000256" key="1">
    <source>
        <dbReference type="ARBA" id="ARBA00008725"/>
    </source>
</evidence>
<keyword evidence="3 4" id="KW-0592">Phosphate transport</keyword>
<dbReference type="SUPFAM" id="SSF53850">
    <property type="entry name" value="Periplasmic binding protein-like II"/>
    <property type="match status" value="1"/>
</dbReference>
<comment type="similarity">
    <text evidence="1 4">Belongs to the PstS family.</text>
</comment>
<reference evidence="7" key="1">
    <citation type="submission" date="2020-10" db="EMBL/GenBank/DDBJ databases">
        <title>Ca. Dormibacterota MAGs.</title>
        <authorList>
            <person name="Montgomery K."/>
        </authorList>
    </citation>
    <scope>NUCLEOTIDE SEQUENCE [LARGE SCALE GENOMIC DNA]</scope>
    <source>
        <strain evidence="7">SC8812_S17_10</strain>
    </source>
</reference>
<protein>
    <recommendedName>
        <fullName evidence="4">Phosphate-binding protein</fullName>
    </recommendedName>
</protein>
<dbReference type="InterPro" id="IPR024370">
    <property type="entry name" value="PBP_domain"/>
</dbReference>
<dbReference type="PIRSF" id="PIRSF002756">
    <property type="entry name" value="PstS"/>
    <property type="match status" value="1"/>
</dbReference>
<evidence type="ECO:0000256" key="3">
    <source>
        <dbReference type="ARBA" id="ARBA00022592"/>
    </source>
</evidence>
<keyword evidence="8" id="KW-1185">Reference proteome</keyword>
<dbReference type="Proteomes" id="UP000612893">
    <property type="component" value="Unassembled WGS sequence"/>
</dbReference>
<dbReference type="NCBIfam" id="TIGR00975">
    <property type="entry name" value="3a0107s03"/>
    <property type="match status" value="1"/>
</dbReference>
<accession>A0A934N9B0</accession>
<evidence type="ECO:0000313" key="7">
    <source>
        <dbReference type="EMBL" id="MBJ7600291.1"/>
    </source>
</evidence>
<dbReference type="PANTHER" id="PTHR42996:SF1">
    <property type="entry name" value="PHOSPHATE-BINDING PROTEIN PSTS"/>
    <property type="match status" value="1"/>
</dbReference>
<dbReference type="PROSITE" id="PS51257">
    <property type="entry name" value="PROKAR_LIPOPROTEIN"/>
    <property type="match status" value="1"/>
</dbReference>
<dbReference type="Gene3D" id="3.40.190.10">
    <property type="entry name" value="Periplasmic binding protein-like II"/>
    <property type="match status" value="2"/>
</dbReference>
<dbReference type="InterPro" id="IPR005673">
    <property type="entry name" value="ABC_phos-bd_PstS"/>
</dbReference>